<accession>A0A9P3GFT3</accession>
<evidence type="ECO:0000256" key="2">
    <source>
        <dbReference type="ARBA" id="ARBA00022771"/>
    </source>
</evidence>
<dbReference type="InterPro" id="IPR002893">
    <property type="entry name" value="Znf_MYND"/>
</dbReference>
<comment type="caution">
    <text evidence="7">The sequence shown here is derived from an EMBL/GenBank/DDBJ whole genome shotgun (WGS) entry which is preliminary data.</text>
</comment>
<dbReference type="Pfam" id="PF14737">
    <property type="entry name" value="DUF4470"/>
    <property type="match status" value="1"/>
</dbReference>
<dbReference type="InterPro" id="IPR027974">
    <property type="entry name" value="DUF4470"/>
</dbReference>
<dbReference type="OrthoDB" id="2791063at2759"/>
<dbReference type="Gene3D" id="6.10.140.2220">
    <property type="match status" value="1"/>
</dbReference>
<sequence>MPRTDNSLRQLDAALSSLSDPNERAAELVSFLARLDIADPPATRAHRATGGNTAGAPSLSGLPFDEHGLNRLVVRHGISPSVYCTALGRQDGRPEVILDEAPCAFVNPATRDECLKAGSRVCGGCRLVKYCSKRCQKKHWQLHARDCKDPIRSQDWQPAWVEPDGVRVPLFATGLVGMHPLSHGLPLWGRNPAMDILNLPADVAATNPDINLAFIASGDLRNVVRTVNGLPADYAGKLTILLNDEDDYITARNIILLQLLANILDKRKAADVALHFWYSAFIPEEYHTEILAVTSALATGGTARVSTKLGARAQLESEISQDMRMLCLATILCTDLYGTADAADELTSVRFHPLRHDLHHHRYVRCEPAHRLALLKYRRCGLVLPFGAHNARFNTPNRFLFSPDGRWLQSDTADPLDCWDIEEVVASGKAHGTTREDLYGCLYFHVSDQLRAFADRLARYDVSFTISTADPTELAPLIRLGMLADIGVPATIRFDRIDAASFADRNREGAADVLGAWGRFLRNDTQATLLAQFVDWPMFAEGGFPAGEALDEATREAFAAGRIPVPNPRELRDPRAHRDAFAKMIAYSDVPCAVHDGSAAFDQHLEKQGLSAALRRAGLQRRTEHIIVPHRHCARLGAAPSALPEFTDEESWYLQSNIGSATWTERCIEVCRAGPEDTPAAAGPTTSDEGSCRIA</sequence>
<keyword evidence="1" id="KW-0479">Metal-binding</keyword>
<organism evidence="7 8">
    <name type="scientific">Phanerochaete sordida</name>
    <dbReference type="NCBI Taxonomy" id="48140"/>
    <lineage>
        <taxon>Eukaryota</taxon>
        <taxon>Fungi</taxon>
        <taxon>Dikarya</taxon>
        <taxon>Basidiomycota</taxon>
        <taxon>Agaricomycotina</taxon>
        <taxon>Agaricomycetes</taxon>
        <taxon>Polyporales</taxon>
        <taxon>Phanerochaetaceae</taxon>
        <taxon>Phanerochaete</taxon>
    </lineage>
</organism>
<evidence type="ECO:0000259" key="6">
    <source>
        <dbReference type="PROSITE" id="PS50865"/>
    </source>
</evidence>
<dbReference type="EMBL" id="BPQB01000037">
    <property type="protein sequence ID" value="GJE94082.1"/>
    <property type="molecule type" value="Genomic_DNA"/>
</dbReference>
<reference evidence="7 8" key="1">
    <citation type="submission" date="2021-08" db="EMBL/GenBank/DDBJ databases">
        <title>Draft Genome Sequence of Phanerochaete sordida strain YK-624.</title>
        <authorList>
            <person name="Mori T."/>
            <person name="Dohra H."/>
            <person name="Suzuki T."/>
            <person name="Kawagishi H."/>
            <person name="Hirai H."/>
        </authorList>
    </citation>
    <scope>NUCLEOTIDE SEQUENCE [LARGE SCALE GENOMIC DNA]</scope>
    <source>
        <strain evidence="7 8">YK-624</strain>
    </source>
</reference>
<dbReference type="Pfam" id="PF01753">
    <property type="entry name" value="zf-MYND"/>
    <property type="match status" value="1"/>
</dbReference>
<evidence type="ECO:0000256" key="5">
    <source>
        <dbReference type="SAM" id="MobiDB-lite"/>
    </source>
</evidence>
<feature type="region of interest" description="Disordered" evidence="5">
    <location>
        <begin position="675"/>
        <end position="695"/>
    </location>
</feature>
<evidence type="ECO:0000313" key="8">
    <source>
        <dbReference type="Proteomes" id="UP000703269"/>
    </source>
</evidence>
<evidence type="ECO:0000256" key="1">
    <source>
        <dbReference type="ARBA" id="ARBA00022723"/>
    </source>
</evidence>
<dbReference type="GO" id="GO:0008270">
    <property type="term" value="F:zinc ion binding"/>
    <property type="evidence" value="ECO:0007669"/>
    <property type="project" value="UniProtKB-KW"/>
</dbReference>
<name>A0A9P3GFT3_9APHY</name>
<keyword evidence="8" id="KW-1185">Reference proteome</keyword>
<keyword evidence="3" id="KW-0862">Zinc</keyword>
<evidence type="ECO:0000313" key="7">
    <source>
        <dbReference type="EMBL" id="GJE94082.1"/>
    </source>
</evidence>
<proteinExistence type="predicted"/>
<dbReference type="Proteomes" id="UP000703269">
    <property type="component" value="Unassembled WGS sequence"/>
</dbReference>
<protein>
    <submittedName>
        <fullName evidence="7">Zf-MYND and DUF4470 domain-containing protein</fullName>
    </submittedName>
</protein>
<evidence type="ECO:0000256" key="3">
    <source>
        <dbReference type="ARBA" id="ARBA00022833"/>
    </source>
</evidence>
<dbReference type="AlphaFoldDB" id="A0A9P3GFT3"/>
<dbReference type="SUPFAM" id="SSF144232">
    <property type="entry name" value="HIT/MYND zinc finger-like"/>
    <property type="match status" value="1"/>
</dbReference>
<keyword evidence="2 4" id="KW-0863">Zinc-finger</keyword>
<gene>
    <name evidence="7" type="ORF">PsYK624_102500</name>
</gene>
<feature type="domain" description="MYND-type" evidence="6">
    <location>
        <begin position="111"/>
        <end position="147"/>
    </location>
</feature>
<evidence type="ECO:0000256" key="4">
    <source>
        <dbReference type="PROSITE-ProRule" id="PRU00134"/>
    </source>
</evidence>
<dbReference type="PROSITE" id="PS50865">
    <property type="entry name" value="ZF_MYND_2"/>
    <property type="match status" value="1"/>
</dbReference>